<organism evidence="5 6">
    <name type="scientific">Sphenodon punctatus</name>
    <name type="common">Tuatara</name>
    <name type="synonym">Hatteria punctata</name>
    <dbReference type="NCBI Taxonomy" id="8508"/>
    <lineage>
        <taxon>Eukaryota</taxon>
        <taxon>Metazoa</taxon>
        <taxon>Chordata</taxon>
        <taxon>Craniata</taxon>
        <taxon>Vertebrata</taxon>
        <taxon>Euteleostomi</taxon>
        <taxon>Lepidosauria</taxon>
        <taxon>Sphenodontia</taxon>
        <taxon>Sphenodontidae</taxon>
        <taxon>Sphenodon</taxon>
    </lineage>
</organism>
<accession>A0A8D0HQE8</accession>
<evidence type="ECO:0000256" key="1">
    <source>
        <dbReference type="SAM" id="MobiDB-lite"/>
    </source>
</evidence>
<reference evidence="5" key="2">
    <citation type="submission" date="2025-09" db="UniProtKB">
        <authorList>
            <consortium name="Ensembl"/>
        </authorList>
    </citation>
    <scope>IDENTIFICATION</scope>
</reference>
<keyword evidence="3" id="KW-0732">Signal</keyword>
<keyword evidence="2" id="KW-0812">Transmembrane</keyword>
<proteinExistence type="predicted"/>
<keyword evidence="2" id="KW-1133">Transmembrane helix</keyword>
<dbReference type="Proteomes" id="UP000694392">
    <property type="component" value="Unplaced"/>
</dbReference>
<feature type="signal peptide" evidence="3">
    <location>
        <begin position="1"/>
        <end position="22"/>
    </location>
</feature>
<feature type="region of interest" description="Disordered" evidence="1">
    <location>
        <begin position="252"/>
        <end position="332"/>
    </location>
</feature>
<feature type="domain" description="Ig-like" evidence="4">
    <location>
        <begin position="105"/>
        <end position="170"/>
    </location>
</feature>
<evidence type="ECO:0000313" key="6">
    <source>
        <dbReference type="Proteomes" id="UP000694392"/>
    </source>
</evidence>
<dbReference type="Ensembl" id="ENSSPUT00000025882.1">
    <property type="protein sequence ID" value="ENSSPUP00000024251.1"/>
    <property type="gene ID" value="ENSSPUG00000018595.1"/>
</dbReference>
<dbReference type="GeneTree" id="ENSGT00530000068641"/>
<feature type="compositionally biased region" description="Acidic residues" evidence="1">
    <location>
        <begin position="317"/>
        <end position="332"/>
    </location>
</feature>
<dbReference type="PROSITE" id="PS50835">
    <property type="entry name" value="IG_LIKE"/>
    <property type="match status" value="1"/>
</dbReference>
<reference evidence="5" key="1">
    <citation type="submission" date="2025-08" db="UniProtKB">
        <authorList>
            <consortium name="Ensembl"/>
        </authorList>
    </citation>
    <scope>IDENTIFICATION</scope>
</reference>
<evidence type="ECO:0000313" key="5">
    <source>
        <dbReference type="Ensembl" id="ENSSPUP00000024251.1"/>
    </source>
</evidence>
<evidence type="ECO:0000256" key="3">
    <source>
        <dbReference type="SAM" id="SignalP"/>
    </source>
</evidence>
<protein>
    <recommendedName>
        <fullName evidence="4">Ig-like domain-containing protein</fullName>
    </recommendedName>
</protein>
<keyword evidence="2" id="KW-0472">Membrane</keyword>
<evidence type="ECO:0000259" key="4">
    <source>
        <dbReference type="PROSITE" id="PS50835"/>
    </source>
</evidence>
<dbReference type="AlphaFoldDB" id="A0A8D0HQE8"/>
<dbReference type="OMA" id="RYPGFIY"/>
<name>A0A8D0HQE8_SPHPU</name>
<evidence type="ECO:0000256" key="2">
    <source>
        <dbReference type="SAM" id="Phobius"/>
    </source>
</evidence>
<dbReference type="InterPro" id="IPR007110">
    <property type="entry name" value="Ig-like_dom"/>
</dbReference>
<feature type="chain" id="PRO_5034813465" description="Ig-like domain-containing protein" evidence="3">
    <location>
        <begin position="23"/>
        <end position="332"/>
    </location>
</feature>
<sequence length="332" mass="36608">MDFRSPFPLQCVLVMMLAIIDGRVCVPTGGNLCLKIQNLSDLTNRTKNGFACSSYHLNDCVDCNRTMCFLDGEFKLENESKEDKEYNTFTSENITYNVFLKVYEPQRHPVVHAQCLPDGKGELSCEVDGSSSANFSWTLDGNHPATTEACIMNKGQKIILEKGVRGTLVCHEGKSTTSSSPIQLECDNGDFLKHPLFLYIVAACGGVAILLVIIASLLTCCYMKRKRNFIPVPSEEEKEEGLMLSVISSEELKSPPNGEHCEAPALPADRKPNSGTETSHSLETDATMALEPKMQAEPTSESEVKEMKLPEVIVDNVDPDNMDDCFPDPIDP</sequence>
<feature type="transmembrane region" description="Helical" evidence="2">
    <location>
        <begin position="196"/>
        <end position="218"/>
    </location>
</feature>
<keyword evidence="6" id="KW-1185">Reference proteome</keyword>